<feature type="transmembrane region" description="Helical" evidence="11">
    <location>
        <begin position="251"/>
        <end position="272"/>
    </location>
</feature>
<evidence type="ECO:0000256" key="9">
    <source>
        <dbReference type="ARBA" id="ARBA00023047"/>
    </source>
</evidence>
<keyword evidence="5" id="KW-0762">Sugar transport</keyword>
<dbReference type="Pfam" id="PF01061">
    <property type="entry name" value="ABC2_membrane"/>
    <property type="match status" value="1"/>
</dbReference>
<keyword evidence="10 11" id="KW-0472">Membrane</keyword>
<evidence type="ECO:0000256" key="10">
    <source>
        <dbReference type="ARBA" id="ARBA00023136"/>
    </source>
</evidence>
<dbReference type="GO" id="GO:0043190">
    <property type="term" value="C:ATP-binding cassette (ABC) transporter complex"/>
    <property type="evidence" value="ECO:0007669"/>
    <property type="project" value="InterPro"/>
</dbReference>
<evidence type="ECO:0000313" key="13">
    <source>
        <dbReference type="EMBL" id="TWH02853.1"/>
    </source>
</evidence>
<dbReference type="PRINTS" id="PR00164">
    <property type="entry name" value="ABC2TRNSPORT"/>
</dbReference>
<dbReference type="AlphaFoldDB" id="A0A562CZK1"/>
<proteinExistence type="inferred from homology"/>
<feature type="transmembrane region" description="Helical" evidence="11">
    <location>
        <begin position="226"/>
        <end position="245"/>
    </location>
</feature>
<organism evidence="13 14">
    <name type="scientific">Pseudoxanthomonas taiwanensis J19</name>
    <dbReference type="NCBI Taxonomy" id="935569"/>
    <lineage>
        <taxon>Bacteria</taxon>
        <taxon>Pseudomonadati</taxon>
        <taxon>Pseudomonadota</taxon>
        <taxon>Gammaproteobacteria</taxon>
        <taxon>Lysobacterales</taxon>
        <taxon>Lysobacteraceae</taxon>
        <taxon>Pseudoxanthomonas</taxon>
    </lineage>
</organism>
<evidence type="ECO:0000256" key="4">
    <source>
        <dbReference type="ARBA" id="ARBA00022475"/>
    </source>
</evidence>
<dbReference type="GO" id="GO:0015774">
    <property type="term" value="P:polysaccharide transport"/>
    <property type="evidence" value="ECO:0007669"/>
    <property type="project" value="UniProtKB-KW"/>
</dbReference>
<evidence type="ECO:0000256" key="6">
    <source>
        <dbReference type="ARBA" id="ARBA00022692"/>
    </source>
</evidence>
<keyword evidence="4 11" id="KW-1003">Cell membrane</keyword>
<gene>
    <name evidence="13" type="ORF">L613_008900000040</name>
</gene>
<evidence type="ECO:0000259" key="12">
    <source>
        <dbReference type="PROSITE" id="PS51012"/>
    </source>
</evidence>
<evidence type="ECO:0000256" key="1">
    <source>
        <dbReference type="ARBA" id="ARBA00004651"/>
    </source>
</evidence>
<dbReference type="GO" id="GO:0015920">
    <property type="term" value="P:lipopolysaccharide transport"/>
    <property type="evidence" value="ECO:0007669"/>
    <property type="project" value="TreeGrafter"/>
</dbReference>
<dbReference type="InterPro" id="IPR013525">
    <property type="entry name" value="ABC2_TM"/>
</dbReference>
<evidence type="ECO:0000256" key="7">
    <source>
        <dbReference type="ARBA" id="ARBA00022903"/>
    </source>
</evidence>
<keyword evidence="6 11" id="KW-0812">Transmembrane</keyword>
<evidence type="ECO:0000256" key="2">
    <source>
        <dbReference type="ARBA" id="ARBA00007783"/>
    </source>
</evidence>
<feature type="transmembrane region" description="Helical" evidence="11">
    <location>
        <begin position="86"/>
        <end position="109"/>
    </location>
</feature>
<feature type="transmembrane region" description="Helical" evidence="11">
    <location>
        <begin position="195"/>
        <end position="214"/>
    </location>
</feature>
<evidence type="ECO:0000256" key="8">
    <source>
        <dbReference type="ARBA" id="ARBA00022989"/>
    </source>
</evidence>
<evidence type="ECO:0000256" key="5">
    <source>
        <dbReference type="ARBA" id="ARBA00022597"/>
    </source>
</evidence>
<comment type="similarity">
    <text evidence="2 11">Belongs to the ABC-2 integral membrane protein family.</text>
</comment>
<dbReference type="RefSeq" id="WP_028915440.1">
    <property type="nucleotide sequence ID" value="NZ_VLJS01000123.1"/>
</dbReference>
<name>A0A562CZK1_9GAMM</name>
<sequence length="283" mass="31368">MSPWHAVGARLPTARLLNPLAPYLGFAAHGRLILDLVRRDVAGRYRGAMGGKLWAFLTPLLMLAVYSFVFGYIFQARWTAAQTGNVAFPIVLFVGLIFANFFTECLNRAPALVVSNPNYVKKVVFPLDVLAWVAVGTSLFHACVGVAVLLLAMVATGTHLPATALLLPLVFVLFVPMVAGLTWFLAAMGVYFRDLLQFVTVLSTALVFLAPIFYPRTMLPEEYRWVLLLNPLSYIVETAHNLLLWGRLPDWRLALAYLVVALATAWLGWLAFQLTRKGFADVI</sequence>
<keyword evidence="8 11" id="KW-1133">Transmembrane helix</keyword>
<dbReference type="PANTHER" id="PTHR30413:SF10">
    <property type="entry name" value="CAPSULE POLYSACCHARIDE EXPORT INNER-MEMBRANE PROTEIN CTRC"/>
    <property type="match status" value="1"/>
</dbReference>
<evidence type="ECO:0000256" key="11">
    <source>
        <dbReference type="RuleBase" id="RU361157"/>
    </source>
</evidence>
<evidence type="ECO:0000313" key="14">
    <source>
        <dbReference type="Proteomes" id="UP000321583"/>
    </source>
</evidence>
<feature type="transmembrane region" description="Helical" evidence="11">
    <location>
        <begin position="164"/>
        <end position="189"/>
    </location>
</feature>
<keyword evidence="3 11" id="KW-0813">Transport</keyword>
<comment type="subcellular location">
    <subcellularLocation>
        <location evidence="11">Cell inner membrane</location>
        <topology evidence="11">Multi-pass membrane protein</topology>
    </subcellularLocation>
    <subcellularLocation>
        <location evidence="1">Cell membrane</location>
        <topology evidence="1">Multi-pass membrane protein</topology>
    </subcellularLocation>
</comment>
<evidence type="ECO:0000256" key="3">
    <source>
        <dbReference type="ARBA" id="ARBA00022448"/>
    </source>
</evidence>
<feature type="transmembrane region" description="Helical" evidence="11">
    <location>
        <begin position="53"/>
        <end position="74"/>
    </location>
</feature>
<dbReference type="EMBL" id="VLJS01000123">
    <property type="protein sequence ID" value="TWH02853.1"/>
    <property type="molecule type" value="Genomic_DNA"/>
</dbReference>
<accession>A0A562CZK1</accession>
<keyword evidence="14" id="KW-1185">Reference proteome</keyword>
<dbReference type="InterPro" id="IPR000412">
    <property type="entry name" value="ABC_2_transport"/>
</dbReference>
<dbReference type="PROSITE" id="PS51012">
    <property type="entry name" value="ABC_TM2"/>
    <property type="match status" value="1"/>
</dbReference>
<keyword evidence="7" id="KW-0972">Capsule biogenesis/degradation</keyword>
<dbReference type="GO" id="GO:0140359">
    <property type="term" value="F:ABC-type transporter activity"/>
    <property type="evidence" value="ECO:0007669"/>
    <property type="project" value="InterPro"/>
</dbReference>
<reference evidence="13 14" key="1">
    <citation type="submission" date="2019-07" db="EMBL/GenBank/DDBJ databases">
        <title>Genome sequencing of lignin-degrading bacterial isolates.</title>
        <authorList>
            <person name="Gladden J."/>
        </authorList>
    </citation>
    <scope>NUCLEOTIDE SEQUENCE [LARGE SCALE GENOMIC DNA]</scope>
    <source>
        <strain evidence="13 14">J19</strain>
    </source>
</reference>
<dbReference type="PANTHER" id="PTHR30413">
    <property type="entry name" value="INNER MEMBRANE TRANSPORT PERMEASE"/>
    <property type="match status" value="1"/>
</dbReference>
<feature type="transmembrane region" description="Helical" evidence="11">
    <location>
        <begin position="129"/>
        <end position="152"/>
    </location>
</feature>
<keyword evidence="9" id="KW-0625">Polysaccharide transport</keyword>
<dbReference type="OrthoDB" id="9786910at2"/>
<dbReference type="Proteomes" id="UP000321583">
    <property type="component" value="Unassembled WGS sequence"/>
</dbReference>
<protein>
    <recommendedName>
        <fullName evidence="11">Transport permease protein</fullName>
    </recommendedName>
</protein>
<comment type="caution">
    <text evidence="13">The sequence shown here is derived from an EMBL/GenBank/DDBJ whole genome shotgun (WGS) entry which is preliminary data.</text>
</comment>
<feature type="domain" description="ABC transmembrane type-2" evidence="12">
    <location>
        <begin position="50"/>
        <end position="278"/>
    </location>
</feature>
<dbReference type="InterPro" id="IPR047817">
    <property type="entry name" value="ABC2_TM_bact-type"/>
</dbReference>